<accession>A0A8C9XB73</accession>
<feature type="compositionally biased region" description="Acidic residues" evidence="9">
    <location>
        <begin position="152"/>
        <end position="237"/>
    </location>
</feature>
<dbReference type="SUPFAM" id="SSF52058">
    <property type="entry name" value="L domain-like"/>
    <property type="match status" value="1"/>
</dbReference>
<evidence type="ECO:0000256" key="5">
    <source>
        <dbReference type="ARBA" id="ARBA00023186"/>
    </source>
</evidence>
<dbReference type="GO" id="GO:0042393">
    <property type="term" value="F:histone binding"/>
    <property type="evidence" value="ECO:0007669"/>
    <property type="project" value="TreeGrafter"/>
</dbReference>
<evidence type="ECO:0000256" key="9">
    <source>
        <dbReference type="SAM" id="MobiDB-lite"/>
    </source>
</evidence>
<name>A0A8C9XB73_SANLU</name>
<keyword evidence="12" id="KW-1185">Reference proteome</keyword>
<evidence type="ECO:0000256" key="2">
    <source>
        <dbReference type="ARBA" id="ARBA00022553"/>
    </source>
</evidence>
<evidence type="ECO:0000313" key="12">
    <source>
        <dbReference type="Proteomes" id="UP000694568"/>
    </source>
</evidence>
<reference evidence="11" key="2">
    <citation type="submission" date="2025-09" db="UniProtKB">
        <authorList>
            <consortium name="Ensembl"/>
        </authorList>
    </citation>
    <scope>IDENTIFICATION</scope>
</reference>
<evidence type="ECO:0000313" key="11">
    <source>
        <dbReference type="Ensembl" id="ENSSLUP00000006277.1"/>
    </source>
</evidence>
<dbReference type="InterPro" id="IPR045081">
    <property type="entry name" value="AN32"/>
</dbReference>
<dbReference type="InterPro" id="IPR003603">
    <property type="entry name" value="U2A'_phosphoprotein32A_C"/>
</dbReference>
<dbReference type="GeneTree" id="ENSGT00950000182907"/>
<dbReference type="AlphaFoldDB" id="A0A8C9XB73"/>
<dbReference type="GO" id="GO:0005634">
    <property type="term" value="C:nucleus"/>
    <property type="evidence" value="ECO:0007669"/>
    <property type="project" value="UniProtKB-SubCell"/>
</dbReference>
<sequence>MDMKKRIHLELRNRTPSDVRELVLDNCRSVEGKIEGLTAEFVNLEFLSLINVGLMSVSNLPKLGKLKKLELSDNRISGGLDVLAEKLPNLTHLNLSGNKLKDISTLEPLKKLDNLKSLDLFNCEVTNLNDYRESVFKLLPQLTYLDGYDMEDREASDSDGEVDGDGVDDDEDEEGEEEEDEDGEEEDFDEEEEDEEDEEEVEGEEDDDDVSGEDEEEDLGQDGEVDEEDDDDDDDEEGMYRFRSFEYRALHISKNAFRKDLKDFNTVNYKYNTTLLQPLFISPL</sequence>
<organism evidence="11 12">
    <name type="scientific">Sander lucioperca</name>
    <name type="common">Pike-perch</name>
    <name type="synonym">Perca lucioperca</name>
    <dbReference type="NCBI Taxonomy" id="283035"/>
    <lineage>
        <taxon>Eukaryota</taxon>
        <taxon>Metazoa</taxon>
        <taxon>Chordata</taxon>
        <taxon>Craniata</taxon>
        <taxon>Vertebrata</taxon>
        <taxon>Euteleostomi</taxon>
        <taxon>Actinopterygii</taxon>
        <taxon>Neopterygii</taxon>
        <taxon>Teleostei</taxon>
        <taxon>Neoteleostei</taxon>
        <taxon>Acanthomorphata</taxon>
        <taxon>Eupercaria</taxon>
        <taxon>Perciformes</taxon>
        <taxon>Percoidei</taxon>
        <taxon>Percidae</taxon>
        <taxon>Luciopercinae</taxon>
        <taxon>Sander</taxon>
    </lineage>
</organism>
<proteinExistence type="inferred from homology"/>
<dbReference type="InterPro" id="IPR001611">
    <property type="entry name" value="Leu-rich_rpt"/>
</dbReference>
<evidence type="ECO:0000256" key="4">
    <source>
        <dbReference type="ARBA" id="ARBA00022737"/>
    </source>
</evidence>
<comment type="function">
    <text evidence="8">Multifunctional protein that is involved in the regulation of many processes.</text>
</comment>
<evidence type="ECO:0000259" key="10">
    <source>
        <dbReference type="SMART" id="SM00446"/>
    </source>
</evidence>
<dbReference type="GO" id="GO:0042981">
    <property type="term" value="P:regulation of apoptotic process"/>
    <property type="evidence" value="ECO:0007669"/>
    <property type="project" value="TreeGrafter"/>
</dbReference>
<keyword evidence="5" id="KW-0143">Chaperone</keyword>
<dbReference type="Pfam" id="PF14580">
    <property type="entry name" value="LRR_9"/>
    <property type="match status" value="1"/>
</dbReference>
<feature type="domain" description="U2A'/phosphoprotein 32 family A C-terminal" evidence="10">
    <location>
        <begin position="128"/>
        <end position="146"/>
    </location>
</feature>
<dbReference type="PROSITE" id="PS51450">
    <property type="entry name" value="LRR"/>
    <property type="match status" value="1"/>
</dbReference>
<comment type="subcellular location">
    <subcellularLocation>
        <location evidence="1 8">Nucleus</location>
    </subcellularLocation>
</comment>
<comment type="similarity">
    <text evidence="7 8">Belongs to the ANP32 family.</text>
</comment>
<protein>
    <recommendedName>
        <fullName evidence="8">Acidic leucine-rich nuclear phosphoprotein 32 family member</fullName>
    </recommendedName>
</protein>
<dbReference type="PANTHER" id="PTHR11375">
    <property type="entry name" value="ACIDIC LEUCINE-RICH NUCLEAR PHOSPHOPROTEIN 32"/>
    <property type="match status" value="1"/>
</dbReference>
<keyword evidence="6 8" id="KW-0539">Nucleus</keyword>
<dbReference type="Gene3D" id="3.80.10.10">
    <property type="entry name" value="Ribonuclease Inhibitor"/>
    <property type="match status" value="1"/>
</dbReference>
<gene>
    <name evidence="11" type="primary">anp32b</name>
</gene>
<evidence type="ECO:0000256" key="8">
    <source>
        <dbReference type="RuleBase" id="RU369103"/>
    </source>
</evidence>
<reference evidence="11" key="1">
    <citation type="submission" date="2025-08" db="UniProtKB">
        <authorList>
            <consortium name="Ensembl"/>
        </authorList>
    </citation>
    <scope>IDENTIFICATION</scope>
</reference>
<dbReference type="PANTHER" id="PTHR11375:SF2">
    <property type="entry name" value="ACIDIC LEUCINE-RICH NUCLEAR PHOSPHOPROTEIN 32 FAMILY MEMBER B"/>
    <property type="match status" value="1"/>
</dbReference>
<evidence type="ECO:0000256" key="3">
    <source>
        <dbReference type="ARBA" id="ARBA00022614"/>
    </source>
</evidence>
<keyword evidence="2" id="KW-0597">Phosphoprotein</keyword>
<keyword evidence="3 8" id="KW-0433">Leucine-rich repeat</keyword>
<evidence type="ECO:0000256" key="7">
    <source>
        <dbReference type="ARBA" id="ARBA00025777"/>
    </source>
</evidence>
<dbReference type="PRINTS" id="PR00019">
    <property type="entry name" value="LEURICHRPT"/>
</dbReference>
<dbReference type="Proteomes" id="UP000694568">
    <property type="component" value="Unplaced"/>
</dbReference>
<dbReference type="SMART" id="SM00446">
    <property type="entry name" value="LRRcap"/>
    <property type="match status" value="1"/>
</dbReference>
<evidence type="ECO:0000256" key="1">
    <source>
        <dbReference type="ARBA" id="ARBA00004123"/>
    </source>
</evidence>
<feature type="region of interest" description="Disordered" evidence="9">
    <location>
        <begin position="152"/>
        <end position="238"/>
    </location>
</feature>
<dbReference type="FunFam" id="3.80.10.10:FF:000003">
    <property type="entry name" value="Acidic leucine-rich nuclear phosphoprotein 32 family member A"/>
    <property type="match status" value="1"/>
</dbReference>
<dbReference type="InterPro" id="IPR032675">
    <property type="entry name" value="LRR_dom_sf"/>
</dbReference>
<dbReference type="Ensembl" id="ENSSLUT00000006436.1">
    <property type="protein sequence ID" value="ENSSLUP00000006277.1"/>
    <property type="gene ID" value="ENSSLUG00000002742.1"/>
</dbReference>
<evidence type="ECO:0000256" key="6">
    <source>
        <dbReference type="ARBA" id="ARBA00023242"/>
    </source>
</evidence>
<keyword evidence="4" id="KW-0677">Repeat</keyword>